<evidence type="ECO:0000313" key="3">
    <source>
        <dbReference type="Proteomes" id="UP000019478"/>
    </source>
</evidence>
<dbReference type="Proteomes" id="UP000019478">
    <property type="component" value="Unassembled WGS sequence"/>
</dbReference>
<evidence type="ECO:0000256" key="1">
    <source>
        <dbReference type="SAM" id="MobiDB-lite"/>
    </source>
</evidence>
<dbReference type="GeneID" id="19170173"/>
<dbReference type="AlphaFoldDB" id="W9XXZ2"/>
<dbReference type="HOGENOM" id="CLU_1354439_0_0_1"/>
<feature type="region of interest" description="Disordered" evidence="1">
    <location>
        <begin position="180"/>
        <end position="202"/>
    </location>
</feature>
<dbReference type="EMBL" id="AMGY01000005">
    <property type="protein sequence ID" value="EXJ82250.1"/>
    <property type="molecule type" value="Genomic_DNA"/>
</dbReference>
<name>W9XXZ2_9EURO</name>
<accession>W9XXZ2</accession>
<reference evidence="2 3" key="1">
    <citation type="submission" date="2013-03" db="EMBL/GenBank/DDBJ databases">
        <title>The Genome Sequence of Capronia epimyces CBS 606.96.</title>
        <authorList>
            <consortium name="The Broad Institute Genomics Platform"/>
            <person name="Cuomo C."/>
            <person name="de Hoog S."/>
            <person name="Gorbushina A."/>
            <person name="Walker B."/>
            <person name="Young S.K."/>
            <person name="Zeng Q."/>
            <person name="Gargeya S."/>
            <person name="Fitzgerald M."/>
            <person name="Haas B."/>
            <person name="Abouelleil A."/>
            <person name="Allen A.W."/>
            <person name="Alvarado L."/>
            <person name="Arachchi H.M."/>
            <person name="Berlin A.M."/>
            <person name="Chapman S.B."/>
            <person name="Gainer-Dewar J."/>
            <person name="Goldberg J."/>
            <person name="Griggs A."/>
            <person name="Gujja S."/>
            <person name="Hansen M."/>
            <person name="Howarth C."/>
            <person name="Imamovic A."/>
            <person name="Ireland A."/>
            <person name="Larimer J."/>
            <person name="McCowan C."/>
            <person name="Murphy C."/>
            <person name="Pearson M."/>
            <person name="Poon T.W."/>
            <person name="Priest M."/>
            <person name="Roberts A."/>
            <person name="Saif S."/>
            <person name="Shea T."/>
            <person name="Sisk P."/>
            <person name="Sykes S."/>
            <person name="Wortman J."/>
            <person name="Nusbaum C."/>
            <person name="Birren B."/>
        </authorList>
    </citation>
    <scope>NUCLEOTIDE SEQUENCE [LARGE SCALE GENOMIC DNA]</scope>
    <source>
        <strain evidence="2 3">CBS 606.96</strain>
    </source>
</reference>
<evidence type="ECO:0000313" key="2">
    <source>
        <dbReference type="EMBL" id="EXJ82250.1"/>
    </source>
</evidence>
<gene>
    <name evidence="2" type="ORF">A1O3_06063</name>
</gene>
<proteinExistence type="predicted"/>
<protein>
    <submittedName>
        <fullName evidence="2">Uncharacterized protein</fullName>
    </submittedName>
</protein>
<dbReference type="RefSeq" id="XP_007734373.1">
    <property type="nucleotide sequence ID" value="XM_007736183.1"/>
</dbReference>
<keyword evidence="3" id="KW-1185">Reference proteome</keyword>
<sequence length="202" mass="22236">MHWFQGVLISQVPANALKLDIESIVGKTILFGRQLGKPDFQIGLFSIYWAVLLEVHDAPIPRIRRSDIMSICDPSSGEMRCKSNKTKEADTCTCSRTDLLSTIHSGFVALQDLFGIASRRAVSSRGHGRLPGEVYAENLQHCDHETYTSSKCASRTLQALYDAPFPFPASSALNVVKRVPSHKQASNRESGDPVGHIELADL</sequence>
<dbReference type="OrthoDB" id="3938867at2759"/>
<comment type="caution">
    <text evidence="2">The sequence shown here is derived from an EMBL/GenBank/DDBJ whole genome shotgun (WGS) entry which is preliminary data.</text>
</comment>
<organism evidence="2 3">
    <name type="scientific">Capronia epimyces CBS 606.96</name>
    <dbReference type="NCBI Taxonomy" id="1182542"/>
    <lineage>
        <taxon>Eukaryota</taxon>
        <taxon>Fungi</taxon>
        <taxon>Dikarya</taxon>
        <taxon>Ascomycota</taxon>
        <taxon>Pezizomycotina</taxon>
        <taxon>Eurotiomycetes</taxon>
        <taxon>Chaetothyriomycetidae</taxon>
        <taxon>Chaetothyriales</taxon>
        <taxon>Herpotrichiellaceae</taxon>
        <taxon>Capronia</taxon>
    </lineage>
</organism>